<name>A0A5J6MWJ8_9PROT</name>
<evidence type="ECO:0000313" key="5">
    <source>
        <dbReference type="EMBL" id="QEX21641.1"/>
    </source>
</evidence>
<keyword evidence="3" id="KW-0732">Signal</keyword>
<evidence type="ECO:0000256" key="3">
    <source>
        <dbReference type="ARBA" id="ARBA00022729"/>
    </source>
</evidence>
<protein>
    <submittedName>
        <fullName evidence="5">Spermidine/putrescine ABC transporter</fullName>
    </submittedName>
</protein>
<dbReference type="InterPro" id="IPR006311">
    <property type="entry name" value="TAT_signal"/>
</dbReference>
<evidence type="ECO:0000256" key="4">
    <source>
        <dbReference type="ARBA" id="ARBA00022764"/>
    </source>
</evidence>
<keyword evidence="2" id="KW-0813">Transport</keyword>
<accession>A0A5J6MWJ8</accession>
<evidence type="ECO:0000313" key="6">
    <source>
        <dbReference type="Proteomes" id="UP000325797"/>
    </source>
</evidence>
<gene>
    <name evidence="5" type="ORF">FRZ61_15700</name>
</gene>
<dbReference type="GO" id="GO:0042597">
    <property type="term" value="C:periplasmic space"/>
    <property type="evidence" value="ECO:0007669"/>
    <property type="project" value="UniProtKB-SubCell"/>
</dbReference>
<dbReference type="PANTHER" id="PTHR30222:SF17">
    <property type="entry name" value="SPERMIDINE_PUTRESCINE-BINDING PERIPLASMIC PROTEIN"/>
    <property type="match status" value="1"/>
</dbReference>
<dbReference type="InterPro" id="IPR006059">
    <property type="entry name" value="SBP"/>
</dbReference>
<keyword evidence="4" id="KW-0574">Periplasm</keyword>
<sequence length="367" mass="40536">MQQRNSVSRRQFTRGGLLAGLGLVLMPLHARVTRAASGIIYYTWAGYDVPDFHKAYDDKYGGEPNYSFFSDSEEAFQKLRQGFHPDLAHPCLPHVKRWKEAGLLKPVDPARIAAWNDLVPAMRDNAGVAFDDAHWIVPWEWGASSLIYRTDKIAAAEETYALLIDPANKGKVAIPDNTDEMAMLATLLAKVKDPYTLGEEDYKAIGAMMETLVGQSRFLWSDPTAAGQSMASGEVTLMWGWPNTWADLVKNGTPVKFMQKPAEGMITWMCGFALIAGGEGPEDEAYDLINASLEPAAGKALIEKYGYGHSNLKSFAEVDPKRLEALGMSGDVAGFLAKSNFLRARAEDQRQRLIELWNKAKTNAAVQ</sequence>
<proteinExistence type="predicted"/>
<dbReference type="EMBL" id="CP042582">
    <property type="protein sequence ID" value="QEX21641.1"/>
    <property type="molecule type" value="Genomic_DNA"/>
</dbReference>
<dbReference type="RefSeq" id="WP_191909349.1">
    <property type="nucleotide sequence ID" value="NZ_CP042582.1"/>
</dbReference>
<dbReference type="Pfam" id="PF13416">
    <property type="entry name" value="SBP_bac_8"/>
    <property type="match status" value="1"/>
</dbReference>
<dbReference type="Proteomes" id="UP000325797">
    <property type="component" value="Chromosome"/>
</dbReference>
<comment type="subcellular location">
    <subcellularLocation>
        <location evidence="1">Periplasm</location>
    </subcellularLocation>
</comment>
<dbReference type="KEGG" id="hadh:FRZ61_15700"/>
<dbReference type="InterPro" id="IPR001188">
    <property type="entry name" value="Sperm_putr-bd"/>
</dbReference>
<dbReference type="AlphaFoldDB" id="A0A5J6MWJ8"/>
<dbReference type="GO" id="GO:0019808">
    <property type="term" value="F:polyamine binding"/>
    <property type="evidence" value="ECO:0007669"/>
    <property type="project" value="InterPro"/>
</dbReference>
<dbReference type="PROSITE" id="PS51318">
    <property type="entry name" value="TAT"/>
    <property type="match status" value="1"/>
</dbReference>
<reference evidence="5 6" key="1">
    <citation type="submission" date="2019-08" db="EMBL/GenBank/DDBJ databases">
        <title>Hyperibacter terrae gen. nov., sp. nov. and Hyperibacter viscosus sp. nov., two new members in the family Rhodospirillaceae isolated from the rhizosphere of Hypericum perforatum.</title>
        <authorList>
            <person name="Noviana Z."/>
        </authorList>
    </citation>
    <scope>NUCLEOTIDE SEQUENCE [LARGE SCALE GENOMIC DNA]</scope>
    <source>
        <strain evidence="5 6">R5959</strain>
    </source>
</reference>
<evidence type="ECO:0000256" key="2">
    <source>
        <dbReference type="ARBA" id="ARBA00022448"/>
    </source>
</evidence>
<dbReference type="SUPFAM" id="SSF53850">
    <property type="entry name" value="Periplasmic binding protein-like II"/>
    <property type="match status" value="1"/>
</dbReference>
<dbReference type="Gene3D" id="3.40.190.10">
    <property type="entry name" value="Periplasmic binding protein-like II"/>
    <property type="match status" value="2"/>
</dbReference>
<dbReference type="PRINTS" id="PR00909">
    <property type="entry name" value="SPERMDNBNDNG"/>
</dbReference>
<keyword evidence="6" id="KW-1185">Reference proteome</keyword>
<evidence type="ECO:0000256" key="1">
    <source>
        <dbReference type="ARBA" id="ARBA00004418"/>
    </source>
</evidence>
<dbReference type="PANTHER" id="PTHR30222">
    <property type="entry name" value="SPERMIDINE/PUTRESCINE-BINDING PERIPLASMIC PROTEIN"/>
    <property type="match status" value="1"/>
</dbReference>
<dbReference type="GO" id="GO:0015846">
    <property type="term" value="P:polyamine transport"/>
    <property type="evidence" value="ECO:0007669"/>
    <property type="project" value="InterPro"/>
</dbReference>
<organism evidence="5 6">
    <name type="scientific">Hypericibacter adhaerens</name>
    <dbReference type="NCBI Taxonomy" id="2602016"/>
    <lineage>
        <taxon>Bacteria</taxon>
        <taxon>Pseudomonadati</taxon>
        <taxon>Pseudomonadota</taxon>
        <taxon>Alphaproteobacteria</taxon>
        <taxon>Rhodospirillales</taxon>
        <taxon>Dongiaceae</taxon>
        <taxon>Hypericibacter</taxon>
    </lineage>
</organism>